<feature type="transmembrane region" description="Helical" evidence="1">
    <location>
        <begin position="46"/>
        <end position="68"/>
    </location>
</feature>
<dbReference type="AlphaFoldDB" id="A0A3D8IH30"/>
<dbReference type="GeneID" id="82534886"/>
<keyword evidence="3" id="KW-1185">Reference proteome</keyword>
<keyword evidence="1" id="KW-0812">Transmembrane</keyword>
<evidence type="ECO:0000313" key="3">
    <source>
        <dbReference type="Proteomes" id="UP000256650"/>
    </source>
</evidence>
<dbReference type="Proteomes" id="UP000256650">
    <property type="component" value="Unassembled WGS sequence"/>
</dbReference>
<keyword evidence="1" id="KW-0472">Membrane</keyword>
<name>A0A3D8IH30_9HELI</name>
<accession>A0A3D8IH30</accession>
<dbReference type="EMBL" id="NXLS01000001">
    <property type="protein sequence ID" value="RDU64428.1"/>
    <property type="molecule type" value="Genomic_DNA"/>
</dbReference>
<feature type="transmembrane region" description="Helical" evidence="1">
    <location>
        <begin position="89"/>
        <end position="109"/>
    </location>
</feature>
<feature type="transmembrane region" description="Helical" evidence="1">
    <location>
        <begin position="12"/>
        <end position="34"/>
    </location>
</feature>
<comment type="caution">
    <text evidence="2">The sequence shown here is derived from an EMBL/GenBank/DDBJ whole genome shotgun (WGS) entry which is preliminary data.</text>
</comment>
<evidence type="ECO:0000256" key="1">
    <source>
        <dbReference type="SAM" id="Phobius"/>
    </source>
</evidence>
<reference evidence="2 3" key="1">
    <citation type="submission" date="2018-04" db="EMBL/GenBank/DDBJ databases">
        <title>Novel Campyloabacter and Helicobacter Species and Strains.</title>
        <authorList>
            <person name="Mannion A.J."/>
            <person name="Shen Z."/>
            <person name="Fox J.G."/>
        </authorList>
    </citation>
    <scope>NUCLEOTIDE SEQUENCE [LARGE SCALE GENOMIC DNA]</scope>
    <source>
        <strain evidence="2 3">MIT 99-5101</strain>
    </source>
</reference>
<keyword evidence="1" id="KW-1133">Transmembrane helix</keyword>
<gene>
    <name evidence="2" type="ORF">CQA43_01065</name>
</gene>
<dbReference type="RefSeq" id="WP_115550762.1">
    <property type="nucleotide sequence ID" value="NZ_CAOUCM010000001.1"/>
</dbReference>
<protein>
    <submittedName>
        <fullName evidence="2">Uncharacterized protein</fullName>
    </submittedName>
</protein>
<sequence length="272" mass="32329">MVNKMKKWIKSAAGIVSITLFVISIILLLVAICLDYENFSNNINNTLFSLATNLLGIIITISFVQHFIDRQNEKEDHREENLKIKRYNRFIHVLIIRYLMYFNCVITPIERRNEINPLRLSSQFEFEDMCDLYKCSLYLCEGISKSSIESFYEIEEILRNYMIDMIQNIDFKYNKELERIIMEFVKKSIEYDMRGAILGNMTAYFGKEKMIDIAMKYIKDPSHDWLGKLQRGELDSNMMVPYVQLYKLLKIETELIKKYKDYMATLDNQIIV</sequence>
<proteinExistence type="predicted"/>
<organism evidence="2 3">
    <name type="scientific">Helicobacter ganmani</name>
    <dbReference type="NCBI Taxonomy" id="60246"/>
    <lineage>
        <taxon>Bacteria</taxon>
        <taxon>Pseudomonadati</taxon>
        <taxon>Campylobacterota</taxon>
        <taxon>Epsilonproteobacteria</taxon>
        <taxon>Campylobacterales</taxon>
        <taxon>Helicobacteraceae</taxon>
        <taxon>Helicobacter</taxon>
    </lineage>
</organism>
<evidence type="ECO:0000313" key="2">
    <source>
        <dbReference type="EMBL" id="RDU64428.1"/>
    </source>
</evidence>
<dbReference type="OrthoDB" id="2047710at2"/>